<dbReference type="Proteomes" id="UP000766904">
    <property type="component" value="Unassembled WGS sequence"/>
</dbReference>
<accession>A0A8J8TNR9</accession>
<dbReference type="RefSeq" id="WP_148859708.1">
    <property type="nucleotide sequence ID" value="NZ_PHNJ01000013.1"/>
</dbReference>
<protein>
    <recommendedName>
        <fullName evidence="2">DUF8159 domain-containing protein</fullName>
    </recommendedName>
</protein>
<keyword evidence="4" id="KW-1185">Reference proteome</keyword>
<organism evidence="3 4">
    <name type="scientific">Natronococcus pandeyae</name>
    <dbReference type="NCBI Taxonomy" id="2055836"/>
    <lineage>
        <taxon>Archaea</taxon>
        <taxon>Methanobacteriati</taxon>
        <taxon>Methanobacteriota</taxon>
        <taxon>Stenosarchaea group</taxon>
        <taxon>Halobacteria</taxon>
        <taxon>Halobacteriales</taxon>
        <taxon>Natrialbaceae</taxon>
        <taxon>Natronococcus</taxon>
    </lineage>
</organism>
<evidence type="ECO:0000313" key="4">
    <source>
        <dbReference type="Proteomes" id="UP000766904"/>
    </source>
</evidence>
<name>A0A8J8TNR9_9EURY</name>
<dbReference type="EMBL" id="PHNJ01000013">
    <property type="protein sequence ID" value="TYL36966.1"/>
    <property type="molecule type" value="Genomic_DNA"/>
</dbReference>
<reference evidence="3" key="1">
    <citation type="submission" date="2017-11" db="EMBL/GenBank/DDBJ databases">
        <authorList>
            <person name="Kajale S.C."/>
            <person name="Sharma A."/>
        </authorList>
    </citation>
    <scope>NUCLEOTIDE SEQUENCE</scope>
    <source>
        <strain evidence="3">LS1_42</strain>
    </source>
</reference>
<dbReference type="Pfam" id="PF26490">
    <property type="entry name" value="DUF8159"/>
    <property type="match status" value="1"/>
</dbReference>
<evidence type="ECO:0000313" key="3">
    <source>
        <dbReference type="EMBL" id="TYL36966.1"/>
    </source>
</evidence>
<feature type="domain" description="DUF8159" evidence="2">
    <location>
        <begin position="103"/>
        <end position="202"/>
    </location>
</feature>
<gene>
    <name evidence="3" type="ORF">CV102_19635</name>
</gene>
<sequence length="202" mass="21684">MERRKILLGSGAAIATVLAGCSSTETDDPQSDDQSDDTTESFGDDTGGPDDDEDDENGQDGAEGEDDGDDASEDDPDDTDGSDDEDSQETIPGFDEAEFEANTDDVSVTNVARDDASVTVVAEADTLDEDELNAELESGVLAFADSIDDADAFTEEIDAVPWHINYDGFNVAVFEIESEWIVEYANGELSEDELEERVLETV</sequence>
<feature type="compositionally biased region" description="Acidic residues" evidence="1">
    <location>
        <begin position="25"/>
        <end position="88"/>
    </location>
</feature>
<dbReference type="AlphaFoldDB" id="A0A8J8TNR9"/>
<feature type="region of interest" description="Disordered" evidence="1">
    <location>
        <begin position="20"/>
        <end position="96"/>
    </location>
</feature>
<evidence type="ECO:0000256" key="1">
    <source>
        <dbReference type="SAM" id="MobiDB-lite"/>
    </source>
</evidence>
<dbReference type="InterPro" id="IPR058473">
    <property type="entry name" value="DUF8159"/>
</dbReference>
<dbReference type="OrthoDB" id="170203at2157"/>
<proteinExistence type="predicted"/>
<evidence type="ECO:0000259" key="2">
    <source>
        <dbReference type="Pfam" id="PF26490"/>
    </source>
</evidence>
<dbReference type="PROSITE" id="PS51257">
    <property type="entry name" value="PROKAR_LIPOPROTEIN"/>
    <property type="match status" value="1"/>
</dbReference>
<comment type="caution">
    <text evidence="3">The sequence shown here is derived from an EMBL/GenBank/DDBJ whole genome shotgun (WGS) entry which is preliminary data.</text>
</comment>